<proteinExistence type="inferred from homology"/>
<dbReference type="InterPro" id="IPR051998">
    <property type="entry name" value="Meteorin-like"/>
</dbReference>
<dbReference type="OrthoDB" id="6092325at2759"/>
<evidence type="ECO:0000256" key="1">
    <source>
        <dbReference type="ARBA" id="ARBA00004613"/>
    </source>
</evidence>
<evidence type="ECO:0000256" key="6">
    <source>
        <dbReference type="SAM" id="MobiDB-lite"/>
    </source>
</evidence>
<feature type="region of interest" description="Disordered" evidence="6">
    <location>
        <begin position="350"/>
        <end position="374"/>
    </location>
</feature>
<feature type="non-terminal residue" evidence="7">
    <location>
        <position position="419"/>
    </location>
</feature>
<keyword evidence="5" id="KW-1015">Disulfide bond</keyword>
<dbReference type="PANTHER" id="PTHR28593:SF4">
    <property type="entry name" value="METEORIN-LIKE PROTEIN"/>
    <property type="match status" value="1"/>
</dbReference>
<keyword evidence="3" id="KW-0964">Secreted</keyword>
<organism evidence="7">
    <name type="scientific">Lamprotornis superbus</name>
    <dbReference type="NCBI Taxonomy" id="245042"/>
    <lineage>
        <taxon>Eukaryota</taxon>
        <taxon>Metazoa</taxon>
        <taxon>Chordata</taxon>
        <taxon>Craniata</taxon>
        <taxon>Vertebrata</taxon>
        <taxon>Euteleostomi</taxon>
        <taxon>Archelosauria</taxon>
        <taxon>Archosauria</taxon>
        <taxon>Dinosauria</taxon>
        <taxon>Saurischia</taxon>
        <taxon>Theropoda</taxon>
        <taxon>Coelurosauria</taxon>
        <taxon>Aves</taxon>
        <taxon>Neognathae</taxon>
        <taxon>Neoaves</taxon>
        <taxon>Telluraves</taxon>
        <taxon>Australaves</taxon>
        <taxon>Passeriformes</taxon>
        <taxon>Sturnidae</taxon>
        <taxon>Lamprotornis</taxon>
    </lineage>
</organism>
<dbReference type="AlphaFoldDB" id="A0A835NW05"/>
<name>A0A835NW05_9PASS</name>
<comment type="subcellular location">
    <subcellularLocation>
        <location evidence="1">Secreted</location>
    </subcellularLocation>
</comment>
<comment type="similarity">
    <text evidence="2">Belongs to the meteorin family.</text>
</comment>
<protein>
    <submittedName>
        <fullName evidence="7">Meteorin-like protein</fullName>
    </submittedName>
</protein>
<comment type="caution">
    <text evidence="7">The sequence shown here is derived from an EMBL/GenBank/DDBJ whole genome shotgun (WGS) entry which is preliminary data.</text>
</comment>
<dbReference type="Proteomes" id="UP000618051">
    <property type="component" value="Unassembled WGS sequence"/>
</dbReference>
<evidence type="ECO:0000313" key="8">
    <source>
        <dbReference type="EMBL" id="KAI1232430.1"/>
    </source>
</evidence>
<evidence type="ECO:0000256" key="4">
    <source>
        <dbReference type="ARBA" id="ARBA00022729"/>
    </source>
</evidence>
<gene>
    <name evidence="8" type="ORF">IHE44_0006890</name>
    <name evidence="7" type="ORF">IHE44_009483</name>
</gene>
<sequence length="419" mass="45840">IQVFFGSGLSWEPRSRAVEQVHLRCTEGSLEWMYPARALRVLLEPNVASGQHTTVCIKPASDFQGASIYVERAGQLHLVVSEAEGAQPQHVSCFSSHSPQGVALFLQASPHRDISRRTASFQYKLLSNQSTAGPDFKKVALVEAMCRPCDNMELLMAICSSDFVVKGSIRNVSHDSENHMSQVDVSVQKVYRQKNRIFQQEEGGGEWRGPIRTLLQCKVKKGGGDFLFTGNEHFGEAWLGCAPRFKDFMLVYQAARERGANPCKYCFKAALGAAPLHAAVAHPHPAEAALLQLHLPVVDAPLEALEAQHLAEAVNELFSSSSSRSSRSSRSSSSSTFSCQCSLSTTAIVTRVQSPTPRPGQRVPGSLRASEESPTYSRLILNIRRGMPAPQAVTSPGREQRSRGGSEFWLMPQSMGSLT</sequence>
<feature type="region of interest" description="Disordered" evidence="6">
    <location>
        <begin position="386"/>
        <end position="419"/>
    </location>
</feature>
<accession>A0A835NW05</accession>
<reference evidence="8 9" key="2">
    <citation type="journal article" date="2021" name="J. Hered.">
        <title>Feather Gene Expression Elucidates the Developmental Basis of Plumage Iridescence in African Starlings.</title>
        <authorList>
            <person name="Rubenstein D.R."/>
            <person name="Corvelo A."/>
            <person name="MacManes M.D."/>
            <person name="Maia R."/>
            <person name="Narzisi G."/>
            <person name="Rousaki A."/>
            <person name="Vandenabeele P."/>
            <person name="Shawkey M.D."/>
            <person name="Solomon J."/>
        </authorList>
    </citation>
    <scope>NUCLEOTIDE SEQUENCE [LARGE SCALE GENOMIC DNA]</scope>
    <source>
        <strain evidence="8">SS15</strain>
    </source>
</reference>
<dbReference type="Gene3D" id="2.40.50.120">
    <property type="match status" value="1"/>
</dbReference>
<dbReference type="PANTHER" id="PTHR28593">
    <property type="entry name" value="METEORIN-LIKE PROTEIN"/>
    <property type="match status" value="1"/>
</dbReference>
<evidence type="ECO:0000256" key="3">
    <source>
        <dbReference type="ARBA" id="ARBA00022525"/>
    </source>
</evidence>
<keyword evidence="4" id="KW-0732">Signal</keyword>
<evidence type="ECO:0000313" key="9">
    <source>
        <dbReference type="Proteomes" id="UP000618051"/>
    </source>
</evidence>
<dbReference type="EMBL" id="JADDUC010000038">
    <property type="protein sequence ID" value="KAG0122228.1"/>
    <property type="molecule type" value="Genomic_DNA"/>
</dbReference>
<feature type="non-terminal residue" evidence="7">
    <location>
        <position position="1"/>
    </location>
</feature>
<dbReference type="GO" id="GO:0005615">
    <property type="term" value="C:extracellular space"/>
    <property type="evidence" value="ECO:0007669"/>
    <property type="project" value="TreeGrafter"/>
</dbReference>
<dbReference type="InterPro" id="IPR008993">
    <property type="entry name" value="TIMP-like_OB-fold"/>
</dbReference>
<reference evidence="7" key="1">
    <citation type="submission" date="2020-10" db="EMBL/GenBank/DDBJ databases">
        <title>Feather gene expression reveals the developmental basis of iridescence in African starlings.</title>
        <authorList>
            <person name="Rubenstein D.R."/>
        </authorList>
    </citation>
    <scope>NUCLEOTIDE SEQUENCE</scope>
    <source>
        <strain evidence="7">SS15</strain>
        <tissue evidence="7">Liver</tissue>
    </source>
</reference>
<reference evidence="8" key="3">
    <citation type="submission" date="2022-01" db="EMBL/GenBank/DDBJ databases">
        <authorList>
            <person name="Rubenstein D.R."/>
        </authorList>
    </citation>
    <scope>NUCLEOTIDE SEQUENCE</scope>
    <source>
        <strain evidence="8">SS15</strain>
        <tissue evidence="8">Liver</tissue>
    </source>
</reference>
<evidence type="ECO:0000256" key="5">
    <source>
        <dbReference type="ARBA" id="ARBA00023157"/>
    </source>
</evidence>
<evidence type="ECO:0000313" key="7">
    <source>
        <dbReference type="EMBL" id="KAG0122228.1"/>
    </source>
</evidence>
<dbReference type="EMBL" id="JADDUC020000022">
    <property type="protein sequence ID" value="KAI1232430.1"/>
    <property type="molecule type" value="Genomic_DNA"/>
</dbReference>
<evidence type="ECO:0000256" key="2">
    <source>
        <dbReference type="ARBA" id="ARBA00005669"/>
    </source>
</evidence>
<dbReference type="GO" id="GO:0005179">
    <property type="term" value="F:hormone activity"/>
    <property type="evidence" value="ECO:0007669"/>
    <property type="project" value="TreeGrafter"/>
</dbReference>
<keyword evidence="9" id="KW-1185">Reference proteome</keyword>